<evidence type="ECO:0000313" key="2">
    <source>
        <dbReference type="Proteomes" id="UP000280475"/>
    </source>
</evidence>
<proteinExistence type="predicted"/>
<name>A0A3G5FKB9_TETHA</name>
<dbReference type="Gene3D" id="2.30.30.110">
    <property type="match status" value="1"/>
</dbReference>
<dbReference type="RefSeq" id="WP_103893024.1">
    <property type="nucleotide sequence ID" value="NZ_CP027768.1"/>
</dbReference>
<dbReference type="EMBL" id="CP027768">
    <property type="protein sequence ID" value="AYW50780.1"/>
    <property type="molecule type" value="Genomic_DNA"/>
</dbReference>
<reference evidence="1 2" key="1">
    <citation type="journal article" date="2012" name="Int. J. Syst. Evol. Microbiol.">
        <title>Characterization of Tetragenococcus strains from sugar thick juice reveals a novel species, Tetragenococcus osmophilus sp. nov., and divides Tetragenococcus halophilus into two subspecies, T. halophilus subsp. halophilus subsp. nov. and T. halophilus subsp. flandriensis subsp. nov.</title>
        <authorList>
            <person name="Juste A."/>
            <person name="Van Trappen S."/>
            <person name="Verreth C."/>
            <person name="Cleenwerck I."/>
            <person name="De Vos P."/>
            <person name="Lievens B."/>
            <person name="Willems K.A."/>
        </authorList>
    </citation>
    <scope>NUCLEOTIDE SEQUENCE [LARGE SCALE GENOMIC DNA]</scope>
    <source>
        <strain evidence="1 2">LMG 26042</strain>
    </source>
</reference>
<accession>A0A3G5FKB9</accession>
<dbReference type="AlphaFoldDB" id="A0A3G5FKB9"/>
<protein>
    <recommendedName>
        <fullName evidence="3">Type II toxin-antitoxin system PemK/MazF family toxin</fullName>
    </recommendedName>
</protein>
<dbReference type="InterPro" id="IPR011067">
    <property type="entry name" value="Plasmid_toxin/cell-grow_inhib"/>
</dbReference>
<gene>
    <name evidence="1" type="ORF">C7H83_10030</name>
</gene>
<organism evidence="1 2">
    <name type="scientific">Tetragenococcus halophilus</name>
    <name type="common">Pediococcus halophilus</name>
    <dbReference type="NCBI Taxonomy" id="51669"/>
    <lineage>
        <taxon>Bacteria</taxon>
        <taxon>Bacillati</taxon>
        <taxon>Bacillota</taxon>
        <taxon>Bacilli</taxon>
        <taxon>Lactobacillales</taxon>
        <taxon>Enterococcaceae</taxon>
        <taxon>Tetragenococcus</taxon>
    </lineage>
</organism>
<sequence>MSNRDLIGQIKTSRFPYYNSKKGKMDFKSRPILIIGVEKEVGPCDLTILPVSSITNQKNIIFDYDIKLDINKYPLLSLKNTSYCRTSKVSTVSSHEVGVRTICNLKNTYPDIYKAINDAYEMYQNTLF</sequence>
<dbReference type="Proteomes" id="UP000280475">
    <property type="component" value="Chromosome"/>
</dbReference>
<evidence type="ECO:0008006" key="3">
    <source>
        <dbReference type="Google" id="ProtNLM"/>
    </source>
</evidence>
<evidence type="ECO:0000313" key="1">
    <source>
        <dbReference type="EMBL" id="AYW50780.1"/>
    </source>
</evidence>